<dbReference type="SUPFAM" id="SSF53850">
    <property type="entry name" value="Periplasmic binding protein-like II"/>
    <property type="match status" value="1"/>
</dbReference>
<dbReference type="InterPro" id="IPR039424">
    <property type="entry name" value="SBP_5"/>
</dbReference>
<dbReference type="AlphaFoldDB" id="A0A382GQ87"/>
<name>A0A382GQ87_9ZZZZ</name>
<dbReference type="Gene3D" id="3.40.190.10">
    <property type="entry name" value="Periplasmic binding protein-like II"/>
    <property type="match status" value="1"/>
</dbReference>
<dbReference type="Pfam" id="PF00496">
    <property type="entry name" value="SBP_bac_5"/>
    <property type="match status" value="1"/>
</dbReference>
<dbReference type="PANTHER" id="PTHR30290">
    <property type="entry name" value="PERIPLASMIC BINDING COMPONENT OF ABC TRANSPORTER"/>
    <property type="match status" value="1"/>
</dbReference>
<dbReference type="GO" id="GO:1904680">
    <property type="term" value="F:peptide transmembrane transporter activity"/>
    <property type="evidence" value="ECO:0007669"/>
    <property type="project" value="TreeGrafter"/>
</dbReference>
<proteinExistence type="predicted"/>
<dbReference type="PROSITE" id="PS51257">
    <property type="entry name" value="PROKAR_LIPOPROTEIN"/>
    <property type="match status" value="1"/>
</dbReference>
<protein>
    <recommendedName>
        <fullName evidence="1">Solute-binding protein family 5 domain-containing protein</fullName>
    </recommendedName>
</protein>
<feature type="non-terminal residue" evidence="2">
    <location>
        <position position="357"/>
    </location>
</feature>
<dbReference type="EMBL" id="UINC01056816">
    <property type="protein sequence ID" value="SVB77296.1"/>
    <property type="molecule type" value="Genomic_DNA"/>
</dbReference>
<dbReference type="InterPro" id="IPR000914">
    <property type="entry name" value="SBP_5_dom"/>
</dbReference>
<sequence length="357" mass="40292">MHHWPRNKKSIFYAPFLFALLLSVACGSSAEPVVVEKEVVREVVKEVPVVKEVVKEVPKEVIIEKEVVKEVEKQVVVIATSVPLASSPQSSKPTGILRIANKDLGPAQFIPQNMAVPQCYVSTAVLFESLWHRDPDGTLKKRLIDEWDVSGDGLTWTLKLKKGIQFHGDGKWGDWSATDLLWSIENTLEDGSRHPNVPHLPPIWRAEGGEVTKVDEHTLKVNTGKRVAFDFTWRLRHNGAGCPVPSVSKKYIDTVGKDKATVEAIGTGPWKFVEWRTNEIFRVEAVENHWRKTPNFEELHIFQIPEESTRIANFKSGQLDTMQMALSSIPALVDMPGIKFKRYPGSLELRLNIHGQW</sequence>
<evidence type="ECO:0000313" key="2">
    <source>
        <dbReference type="EMBL" id="SVB77296.1"/>
    </source>
</evidence>
<accession>A0A382GQ87</accession>
<reference evidence="2" key="1">
    <citation type="submission" date="2018-05" db="EMBL/GenBank/DDBJ databases">
        <authorList>
            <person name="Lanie J.A."/>
            <person name="Ng W.-L."/>
            <person name="Kazmierczak K.M."/>
            <person name="Andrzejewski T.M."/>
            <person name="Davidsen T.M."/>
            <person name="Wayne K.J."/>
            <person name="Tettelin H."/>
            <person name="Glass J.I."/>
            <person name="Rusch D."/>
            <person name="Podicherti R."/>
            <person name="Tsui H.-C.T."/>
            <person name="Winkler M.E."/>
        </authorList>
    </citation>
    <scope>NUCLEOTIDE SEQUENCE</scope>
</reference>
<dbReference type="GO" id="GO:0015833">
    <property type="term" value="P:peptide transport"/>
    <property type="evidence" value="ECO:0007669"/>
    <property type="project" value="TreeGrafter"/>
</dbReference>
<feature type="domain" description="Solute-binding protein family 5" evidence="1">
    <location>
        <begin position="139"/>
        <end position="347"/>
    </location>
</feature>
<gene>
    <name evidence="2" type="ORF">METZ01_LOCUS230150</name>
</gene>
<organism evidence="2">
    <name type="scientific">marine metagenome</name>
    <dbReference type="NCBI Taxonomy" id="408172"/>
    <lineage>
        <taxon>unclassified sequences</taxon>
        <taxon>metagenomes</taxon>
        <taxon>ecological metagenomes</taxon>
    </lineage>
</organism>
<evidence type="ECO:0000259" key="1">
    <source>
        <dbReference type="Pfam" id="PF00496"/>
    </source>
</evidence>